<evidence type="ECO:0000256" key="7">
    <source>
        <dbReference type="ARBA" id="ARBA00023136"/>
    </source>
</evidence>
<feature type="domain" description="TonB-dependent receptor-like beta-barrel" evidence="13">
    <location>
        <begin position="376"/>
        <end position="848"/>
    </location>
</feature>
<dbReference type="PROSITE" id="PS52016">
    <property type="entry name" value="TONB_DEPENDENT_REC_3"/>
    <property type="match status" value="1"/>
</dbReference>
<dbReference type="PANTHER" id="PTHR47234:SF2">
    <property type="entry name" value="TONB-DEPENDENT RECEPTOR"/>
    <property type="match status" value="1"/>
</dbReference>
<keyword evidence="5 10" id="KW-0812">Transmembrane</keyword>
<dbReference type="Gene3D" id="2.170.130.10">
    <property type="entry name" value="TonB-dependent receptor, plug domain"/>
    <property type="match status" value="1"/>
</dbReference>
<evidence type="ECO:0000256" key="10">
    <source>
        <dbReference type="PROSITE-ProRule" id="PRU01360"/>
    </source>
</evidence>
<dbReference type="GO" id="GO:0009279">
    <property type="term" value="C:cell outer membrane"/>
    <property type="evidence" value="ECO:0007669"/>
    <property type="project" value="UniProtKB-SubCell"/>
</dbReference>
<evidence type="ECO:0000256" key="8">
    <source>
        <dbReference type="ARBA" id="ARBA00023170"/>
    </source>
</evidence>
<dbReference type="InterPro" id="IPR036942">
    <property type="entry name" value="Beta-barrel_TonB_sf"/>
</dbReference>
<comment type="caution">
    <text evidence="15">The sequence shown here is derived from an EMBL/GenBank/DDBJ whole genome shotgun (WGS) entry which is preliminary data.</text>
</comment>
<evidence type="ECO:0000256" key="9">
    <source>
        <dbReference type="ARBA" id="ARBA00023237"/>
    </source>
</evidence>
<comment type="subcellular location">
    <subcellularLocation>
        <location evidence="1 10">Cell outer membrane</location>
        <topology evidence="1 10">Multi-pass membrane protein</topology>
    </subcellularLocation>
</comment>
<keyword evidence="3 10" id="KW-0813">Transport</keyword>
<keyword evidence="8 15" id="KW-0675">Receptor</keyword>
<keyword evidence="9 10" id="KW-0998">Cell outer membrane</keyword>
<dbReference type="EMBL" id="JACIVI010000001">
    <property type="protein sequence ID" value="MBB1160545.1"/>
    <property type="molecule type" value="Genomic_DNA"/>
</dbReference>
<proteinExistence type="inferred from homology"/>
<dbReference type="InterPro" id="IPR037066">
    <property type="entry name" value="Plug_dom_sf"/>
</dbReference>
<comment type="similarity">
    <text evidence="2 10 11">Belongs to the TonB-dependent receptor family.</text>
</comment>
<organism evidence="15 16">
    <name type="scientific">Aquariibacter albus</name>
    <dbReference type="NCBI Taxonomy" id="2759899"/>
    <lineage>
        <taxon>Bacteria</taxon>
        <taxon>Pseudomonadati</taxon>
        <taxon>Pseudomonadota</taxon>
        <taxon>Betaproteobacteria</taxon>
        <taxon>Burkholderiales</taxon>
        <taxon>Sphaerotilaceae</taxon>
        <taxon>Aquariibacter</taxon>
    </lineage>
</organism>
<dbReference type="InterPro" id="IPR012910">
    <property type="entry name" value="Plug_dom"/>
</dbReference>
<evidence type="ECO:0000256" key="11">
    <source>
        <dbReference type="RuleBase" id="RU003357"/>
    </source>
</evidence>
<dbReference type="InterPro" id="IPR039426">
    <property type="entry name" value="TonB-dep_rcpt-like"/>
</dbReference>
<keyword evidence="6 11" id="KW-0798">TonB box</keyword>
<keyword evidence="16" id="KW-1185">Reference proteome</keyword>
<keyword evidence="4 10" id="KW-1134">Transmembrane beta strand</keyword>
<feature type="chain" id="PRO_5032813009" evidence="12">
    <location>
        <begin position="36"/>
        <end position="888"/>
    </location>
</feature>
<feature type="domain" description="TonB-dependent receptor plug" evidence="14">
    <location>
        <begin position="55"/>
        <end position="167"/>
    </location>
</feature>
<feature type="signal peptide" evidence="12">
    <location>
        <begin position="1"/>
        <end position="35"/>
    </location>
</feature>
<evidence type="ECO:0000313" key="15">
    <source>
        <dbReference type="EMBL" id="MBB1160545.1"/>
    </source>
</evidence>
<name>A0A839HFF5_9BURK</name>
<dbReference type="Pfam" id="PF00593">
    <property type="entry name" value="TonB_dep_Rec_b-barrel"/>
    <property type="match status" value="1"/>
</dbReference>
<evidence type="ECO:0000313" key="16">
    <source>
        <dbReference type="Proteomes" id="UP000586093"/>
    </source>
</evidence>
<evidence type="ECO:0000259" key="14">
    <source>
        <dbReference type="Pfam" id="PF07715"/>
    </source>
</evidence>
<evidence type="ECO:0000256" key="1">
    <source>
        <dbReference type="ARBA" id="ARBA00004571"/>
    </source>
</evidence>
<keyword evidence="7 10" id="KW-0472">Membrane</keyword>
<evidence type="ECO:0000256" key="3">
    <source>
        <dbReference type="ARBA" id="ARBA00022448"/>
    </source>
</evidence>
<dbReference type="Gene3D" id="2.40.170.20">
    <property type="entry name" value="TonB-dependent receptor, beta-barrel domain"/>
    <property type="match status" value="1"/>
</dbReference>
<keyword evidence="12" id="KW-0732">Signal</keyword>
<evidence type="ECO:0000259" key="13">
    <source>
        <dbReference type="Pfam" id="PF00593"/>
    </source>
</evidence>
<evidence type="ECO:0000256" key="5">
    <source>
        <dbReference type="ARBA" id="ARBA00022692"/>
    </source>
</evidence>
<evidence type="ECO:0000256" key="12">
    <source>
        <dbReference type="SAM" id="SignalP"/>
    </source>
</evidence>
<sequence length="888" mass="94401">MFPSRFASRPLGCPLPRQGWRLLLALAAAGPPAWAQAPLPRVEVTGSALRQIDGESTVPLTVLHADSLRRQGVSTLEQALARLAANQSATVLSSVIGGASGGASFADLRGLGADKTLVLLNGRRLANQAVDGGAVDLNMIPFALIDRIEVLRDGASALYGSEAIGGVINLITREDVGDTLELSVEQPQRAGGRSREANASLGFGDLAGRGFSASVAAGLRQTTAIRSGQRRFGARGVIPERGVDYSSFYTNPANYSQTQGGDTFYAHPLAPDCAAAGFSGDGTSCYFDTVRDTDLSPRSESQFLHAEARLRLPGAMTLKLEQLLSRHLVRQTLAGTPLASGDGFLPVAPGTAFYPGQGGVPAPDGFVLDPSLPVDTYWRAPGQRQIAADNRQGRWVAELAGAVGAWEMRQGLSLQLGRVHEQLRGGAYDEAALAAGVNSGLLNPFGAQTPAGLALLREAEVRGTLQRARGRVLGLDSQWRRELAWPGLARPAGLALGGELRHEDYAIEVVDAVAGRVPTQGLDPAGDVQSSRRAGALWGELQLPLAADLELNLALRHDQVGQVGGQTSPKLALRWQARRDALLRASVGRGFRAPTLYELNQPGFATFSAAPLDDPLRCPGGTPVDGADPARVCGRQFVEQGGGRKSLRPERAEQASLGLVLQAGPRASLSADLWAVRIRDVIVTPSAAAVLQNAAANEALILRDAAGDIESIDTRLFNASEIRSQGLDLGAQWQPQLPLPGRLELALQGTQVFSHTLRGGLVAGTEERVGRHGSQGPIFRWQHSLSASYALGPWRATLAQRFRSGYRDENGALIDPAFHGRVASYSVWDLGLAWSPQPSLQLLAVLRNAFDRDPPFSNQSSQFQTGYDARYTDATGRALGLRLVWTPQ</sequence>
<dbReference type="Proteomes" id="UP000586093">
    <property type="component" value="Unassembled WGS sequence"/>
</dbReference>
<dbReference type="CDD" id="cd01347">
    <property type="entry name" value="ligand_gated_channel"/>
    <property type="match status" value="1"/>
</dbReference>
<evidence type="ECO:0000256" key="4">
    <source>
        <dbReference type="ARBA" id="ARBA00022452"/>
    </source>
</evidence>
<dbReference type="RefSeq" id="WP_182660589.1">
    <property type="nucleotide sequence ID" value="NZ_JACIVI010000001.1"/>
</dbReference>
<dbReference type="AlphaFoldDB" id="A0A839HFF5"/>
<dbReference type="SUPFAM" id="SSF56935">
    <property type="entry name" value="Porins"/>
    <property type="match status" value="1"/>
</dbReference>
<accession>A0A839HFF5</accession>
<dbReference type="InterPro" id="IPR000531">
    <property type="entry name" value="Beta-barrel_TonB"/>
</dbReference>
<protein>
    <submittedName>
        <fullName evidence="15">TonB-dependent receptor</fullName>
    </submittedName>
</protein>
<evidence type="ECO:0000256" key="6">
    <source>
        <dbReference type="ARBA" id="ARBA00023077"/>
    </source>
</evidence>
<dbReference type="PANTHER" id="PTHR47234">
    <property type="match status" value="1"/>
</dbReference>
<gene>
    <name evidence="15" type="ORF">H4F90_00935</name>
</gene>
<evidence type="ECO:0000256" key="2">
    <source>
        <dbReference type="ARBA" id="ARBA00009810"/>
    </source>
</evidence>
<reference evidence="15 16" key="1">
    <citation type="submission" date="2020-08" db="EMBL/GenBank/DDBJ databases">
        <title>Aquariorum lacteus gen. nov., sp. nov., a new member of the family Comamonadaceae, isolated from freshwater aquarium.</title>
        <authorList>
            <person name="Chun S.-J."/>
        </authorList>
    </citation>
    <scope>NUCLEOTIDE SEQUENCE [LARGE SCALE GENOMIC DNA]</scope>
    <source>
        <strain evidence="15 16">SJAQ100</strain>
    </source>
</reference>
<dbReference type="Pfam" id="PF07715">
    <property type="entry name" value="Plug"/>
    <property type="match status" value="1"/>
</dbReference>